<organism evidence="11 12">
    <name type="scientific">Eleusine coracana subsp. coracana</name>
    <dbReference type="NCBI Taxonomy" id="191504"/>
    <lineage>
        <taxon>Eukaryota</taxon>
        <taxon>Viridiplantae</taxon>
        <taxon>Streptophyta</taxon>
        <taxon>Embryophyta</taxon>
        <taxon>Tracheophyta</taxon>
        <taxon>Spermatophyta</taxon>
        <taxon>Magnoliopsida</taxon>
        <taxon>Liliopsida</taxon>
        <taxon>Poales</taxon>
        <taxon>Poaceae</taxon>
        <taxon>PACMAD clade</taxon>
        <taxon>Chloridoideae</taxon>
        <taxon>Cynodonteae</taxon>
        <taxon>Eleusininae</taxon>
        <taxon>Eleusine</taxon>
    </lineage>
</organism>
<dbReference type="AlphaFoldDB" id="A0AAV5DJ59"/>
<evidence type="ECO:0000259" key="10">
    <source>
        <dbReference type="Pfam" id="PF23598"/>
    </source>
</evidence>
<evidence type="ECO:0000256" key="1">
    <source>
        <dbReference type="ARBA" id="ARBA00008894"/>
    </source>
</evidence>
<keyword evidence="2" id="KW-0433">Leucine-rich repeat</keyword>
<dbReference type="EMBL" id="BQKI01000017">
    <property type="protein sequence ID" value="GJN10342.1"/>
    <property type="molecule type" value="Genomic_DNA"/>
</dbReference>
<evidence type="ECO:0000313" key="12">
    <source>
        <dbReference type="Proteomes" id="UP001054889"/>
    </source>
</evidence>
<dbReference type="GO" id="GO:0043531">
    <property type="term" value="F:ADP binding"/>
    <property type="evidence" value="ECO:0007669"/>
    <property type="project" value="InterPro"/>
</dbReference>
<feature type="domain" description="Disease resistance protein winged helix" evidence="9">
    <location>
        <begin position="434"/>
        <end position="504"/>
    </location>
</feature>
<keyword evidence="12" id="KW-1185">Reference proteome</keyword>
<dbReference type="GO" id="GO:0002758">
    <property type="term" value="P:innate immune response-activating signaling pathway"/>
    <property type="evidence" value="ECO:0007669"/>
    <property type="project" value="UniProtKB-ARBA"/>
</dbReference>
<keyword evidence="5" id="KW-0611">Plant defense</keyword>
<dbReference type="InterPro" id="IPR055414">
    <property type="entry name" value="LRR_R13L4/SHOC2-like"/>
</dbReference>
<evidence type="ECO:0000256" key="3">
    <source>
        <dbReference type="ARBA" id="ARBA00022737"/>
    </source>
</evidence>
<dbReference type="SUPFAM" id="SSF52540">
    <property type="entry name" value="P-loop containing nucleoside triphosphate hydrolases"/>
    <property type="match status" value="1"/>
</dbReference>
<evidence type="ECO:0000256" key="6">
    <source>
        <dbReference type="ARBA" id="ARBA00023054"/>
    </source>
</evidence>
<reference evidence="11" key="1">
    <citation type="journal article" date="2018" name="DNA Res.">
        <title>Multiple hybrid de novo genome assembly of finger millet, an orphan allotetraploid crop.</title>
        <authorList>
            <person name="Hatakeyama M."/>
            <person name="Aluri S."/>
            <person name="Balachadran M.T."/>
            <person name="Sivarajan S.R."/>
            <person name="Patrignani A."/>
            <person name="Gruter S."/>
            <person name="Poveda L."/>
            <person name="Shimizu-Inatsugi R."/>
            <person name="Baeten J."/>
            <person name="Francoijs K.J."/>
            <person name="Nataraja K.N."/>
            <person name="Reddy Y.A.N."/>
            <person name="Phadnis S."/>
            <person name="Ravikumar R.L."/>
            <person name="Schlapbach R."/>
            <person name="Sreeman S.M."/>
            <person name="Shimizu K.K."/>
        </authorList>
    </citation>
    <scope>NUCLEOTIDE SEQUENCE</scope>
</reference>
<dbReference type="Gene3D" id="3.40.50.300">
    <property type="entry name" value="P-loop containing nucleotide triphosphate hydrolases"/>
    <property type="match status" value="1"/>
</dbReference>
<dbReference type="GO" id="GO:0042742">
    <property type="term" value="P:defense response to bacterium"/>
    <property type="evidence" value="ECO:0007669"/>
    <property type="project" value="UniProtKB-ARBA"/>
</dbReference>
<dbReference type="GO" id="GO:0009626">
    <property type="term" value="P:plant-type hypersensitive response"/>
    <property type="evidence" value="ECO:0007669"/>
    <property type="project" value="UniProtKB-ARBA"/>
</dbReference>
<name>A0AAV5DJ59_ELECO</name>
<feature type="domain" description="NB-ARC" evidence="7">
    <location>
        <begin position="193"/>
        <end position="347"/>
    </location>
</feature>
<feature type="domain" description="Disease resistance R13L4/SHOC-2-like LRR" evidence="10">
    <location>
        <begin position="551"/>
        <end position="908"/>
    </location>
</feature>
<comment type="similarity">
    <text evidence="1">Belongs to the disease resistance NB-LRR family.</text>
</comment>
<feature type="domain" description="Disease resistance N-terminal" evidence="8">
    <location>
        <begin position="10"/>
        <end position="96"/>
    </location>
</feature>
<sequence>MEATVVSAILRTLLPKIFLLLQENHRLQRNLDHDIQYIRGELRLIAAAIEDHDQHSLTSNGAGEVQRLWIEAVRELAYSIEDSIDRFLHRVTGRPDASSLRRIGHRLQTRATRISFAAEIRELRRMSEEISKLRSKYLSAGSSSNPSVASPAVNNSPASFDSDTPLADLVGMEGPLSDLLDLIREADEGQPGKLKVISIVGFGGLGKTVLARNAYNRVAVGELYEPRIWVRASEKDARCVLKEILKQVESGMQDHDYDDTSDPNKLITSLRNCLKTKRFFIVIDDMRTEFWNIIKNAFPDDTGIGSILMVTTAIHSVANAVSSINGHVFLMRTLEEEHSRRLFCKEASLDFCEPAAEPVLKKCDGLPLALITIAQLLQSKSQLTSKGCADLCRNMGEHVEKEETLARMKYVLHHNYSSLPGHVVKACLRYLSTFPNGHSVRRKCLIRRLLAEGFVEGDHLRSALDVAVESFGDLMNRSMVHPIDKGNNTEVKTCQTHGMMLEFVRHKSICENFITFPYKQACLPDKIRRLSLQCNSSTGAGIKSAVDLSLVRSLTVFGKINQDVLKFEKFDLLRVLDLEEFEALTDVHLKRICNQLLLLRYLSLGGSIKMLPKEISKLKFLQTLDTRRAKTKIIPIPVEVIMLPCLIHLLGMFRLPVVASQISKQSTCLLEKSNMETLAGVLADKSLAVPLIMSHINSLKKVKVRCESTADGSNDFAHLSRPIQEFIQRGTDINDARSLSVDFEGFSQKFLDFHLEDDSCCLNSLKLQGKLYSLPPFVTQLRSITELCISSPGDLNLDLLDSLINLSSLHYLKLIGSHLDRFLVEQGTLRSLRCLCIMVNSITSLENQEGALPHLESLWLLCKVLNSFCGTRIEYLSRLKEVALADGVSDETRNKWNEAAKNHPRRPRVLLLKTSKEFNRMHTACNPAEIYQCPRTATTEMADIQMQHNKGESSTSTCKKPREKLASLMLGSRKASELF</sequence>
<dbReference type="Gene3D" id="1.20.5.4130">
    <property type="match status" value="1"/>
</dbReference>
<dbReference type="SUPFAM" id="SSF52058">
    <property type="entry name" value="L domain-like"/>
    <property type="match status" value="1"/>
</dbReference>
<dbReference type="Pfam" id="PF18052">
    <property type="entry name" value="Rx_N"/>
    <property type="match status" value="1"/>
</dbReference>
<evidence type="ECO:0000256" key="4">
    <source>
        <dbReference type="ARBA" id="ARBA00022741"/>
    </source>
</evidence>
<comment type="caution">
    <text evidence="11">The sequence shown here is derived from an EMBL/GenBank/DDBJ whole genome shotgun (WGS) entry which is preliminary data.</text>
</comment>
<reference evidence="11" key="2">
    <citation type="submission" date="2021-12" db="EMBL/GenBank/DDBJ databases">
        <title>Resequencing data analysis of finger millet.</title>
        <authorList>
            <person name="Hatakeyama M."/>
            <person name="Aluri S."/>
            <person name="Balachadran M.T."/>
            <person name="Sivarajan S.R."/>
            <person name="Poveda L."/>
            <person name="Shimizu-Inatsugi R."/>
            <person name="Schlapbach R."/>
            <person name="Sreeman S.M."/>
            <person name="Shimizu K.K."/>
        </authorList>
    </citation>
    <scope>NUCLEOTIDE SEQUENCE</scope>
</reference>
<dbReference type="InterPro" id="IPR042197">
    <property type="entry name" value="Apaf_helical"/>
</dbReference>
<keyword evidence="3" id="KW-0677">Repeat</keyword>
<evidence type="ECO:0000259" key="8">
    <source>
        <dbReference type="Pfam" id="PF18052"/>
    </source>
</evidence>
<dbReference type="CDD" id="cd14798">
    <property type="entry name" value="RX-CC_like"/>
    <property type="match status" value="1"/>
</dbReference>
<protein>
    <submittedName>
        <fullName evidence="11">Uncharacterized protein</fullName>
    </submittedName>
</protein>
<dbReference type="Proteomes" id="UP001054889">
    <property type="component" value="Unassembled WGS sequence"/>
</dbReference>
<dbReference type="InterPro" id="IPR038005">
    <property type="entry name" value="RX-like_CC"/>
</dbReference>
<dbReference type="Pfam" id="PF23559">
    <property type="entry name" value="WHD_DRP"/>
    <property type="match status" value="1"/>
</dbReference>
<dbReference type="InterPro" id="IPR036388">
    <property type="entry name" value="WH-like_DNA-bd_sf"/>
</dbReference>
<evidence type="ECO:0000313" key="11">
    <source>
        <dbReference type="EMBL" id="GJN10342.1"/>
    </source>
</evidence>
<dbReference type="PANTHER" id="PTHR23155">
    <property type="entry name" value="DISEASE RESISTANCE PROTEIN RP"/>
    <property type="match status" value="1"/>
</dbReference>
<dbReference type="InterPro" id="IPR058922">
    <property type="entry name" value="WHD_DRP"/>
</dbReference>
<evidence type="ECO:0000259" key="7">
    <source>
        <dbReference type="Pfam" id="PF00931"/>
    </source>
</evidence>
<keyword evidence="4" id="KW-0547">Nucleotide-binding</keyword>
<dbReference type="FunFam" id="1.10.10.10:FF:000322">
    <property type="entry name" value="Probable disease resistance protein At1g63360"/>
    <property type="match status" value="1"/>
</dbReference>
<keyword evidence="6" id="KW-0175">Coiled coil</keyword>
<evidence type="ECO:0000259" key="9">
    <source>
        <dbReference type="Pfam" id="PF23559"/>
    </source>
</evidence>
<dbReference type="PANTHER" id="PTHR23155:SF1227">
    <property type="entry name" value="OS11G0462500 PROTEIN"/>
    <property type="match status" value="1"/>
</dbReference>
<evidence type="ECO:0000256" key="2">
    <source>
        <dbReference type="ARBA" id="ARBA00022614"/>
    </source>
</evidence>
<dbReference type="InterPro" id="IPR041118">
    <property type="entry name" value="Rx_N"/>
</dbReference>
<dbReference type="Pfam" id="PF23598">
    <property type="entry name" value="LRR_14"/>
    <property type="match status" value="1"/>
</dbReference>
<dbReference type="Gene3D" id="3.80.10.10">
    <property type="entry name" value="Ribonuclease Inhibitor"/>
    <property type="match status" value="1"/>
</dbReference>
<dbReference type="InterPro" id="IPR044974">
    <property type="entry name" value="Disease_R_plants"/>
</dbReference>
<evidence type="ECO:0000256" key="5">
    <source>
        <dbReference type="ARBA" id="ARBA00022821"/>
    </source>
</evidence>
<dbReference type="InterPro" id="IPR027417">
    <property type="entry name" value="P-loop_NTPase"/>
</dbReference>
<dbReference type="InterPro" id="IPR002182">
    <property type="entry name" value="NB-ARC"/>
</dbReference>
<dbReference type="InterPro" id="IPR032675">
    <property type="entry name" value="LRR_dom_sf"/>
</dbReference>
<dbReference type="PRINTS" id="PR00364">
    <property type="entry name" value="DISEASERSIST"/>
</dbReference>
<accession>A0AAV5DJ59</accession>
<proteinExistence type="inferred from homology"/>
<dbReference type="Pfam" id="PF00931">
    <property type="entry name" value="NB-ARC"/>
    <property type="match status" value="1"/>
</dbReference>
<dbReference type="Gene3D" id="1.10.8.430">
    <property type="entry name" value="Helical domain of apoptotic protease-activating factors"/>
    <property type="match status" value="1"/>
</dbReference>
<dbReference type="Gene3D" id="1.10.10.10">
    <property type="entry name" value="Winged helix-like DNA-binding domain superfamily/Winged helix DNA-binding domain"/>
    <property type="match status" value="1"/>
</dbReference>
<gene>
    <name evidence="11" type="primary">ga28429</name>
    <name evidence="11" type="ORF">PR202_ga28429</name>
</gene>